<dbReference type="STRING" id="1223802.SUTH_02781"/>
<accession>W0SI25</accession>
<gene>
    <name evidence="1" type="ORF">SUTH_02781</name>
</gene>
<sequence>MVRQSLPVHYTGIELSEDAAIAARVLDRVVRTPVATLVNEKFDLLLSFHVLEHVADVTAEIRHWRKLLDDDGRLIIEVPNQAGHRLLDLDPNPEHLHQFSVASIAALLIHEDFEVDRIESGHWESSVYSNSLRVFARPALTGHQRRALLLQRFQSHLPDQFAAWGIGGDFRAYVEPLLDSLPVAALIDSAEQRQGERHGHLTVETYDERRHGALPILVCSVRYRDDILRNIDALGIPSSRIVSLDDVFGPSRP</sequence>
<dbReference type="KEGG" id="shd:SUTH_02781"/>
<name>W0SI25_9PROT</name>
<dbReference type="EMBL" id="AP012547">
    <property type="protein sequence ID" value="BAO30560.1"/>
    <property type="molecule type" value="Genomic_DNA"/>
</dbReference>
<keyword evidence="2" id="KW-1185">Reference proteome</keyword>
<organism evidence="1 2">
    <name type="scientific">Sulfuritalea hydrogenivorans sk43H</name>
    <dbReference type="NCBI Taxonomy" id="1223802"/>
    <lineage>
        <taxon>Bacteria</taxon>
        <taxon>Pseudomonadati</taxon>
        <taxon>Pseudomonadota</taxon>
        <taxon>Betaproteobacteria</taxon>
        <taxon>Nitrosomonadales</taxon>
        <taxon>Sterolibacteriaceae</taxon>
        <taxon>Sulfuritalea</taxon>
    </lineage>
</organism>
<dbReference type="Proteomes" id="UP000031637">
    <property type="component" value="Chromosome"/>
</dbReference>
<protein>
    <submittedName>
        <fullName evidence="1">Uncharacterized protein</fullName>
    </submittedName>
</protein>
<dbReference type="InterPro" id="IPR029063">
    <property type="entry name" value="SAM-dependent_MTases_sf"/>
</dbReference>
<evidence type="ECO:0000313" key="1">
    <source>
        <dbReference type="EMBL" id="BAO30560.1"/>
    </source>
</evidence>
<dbReference type="SUPFAM" id="SSF53335">
    <property type="entry name" value="S-adenosyl-L-methionine-dependent methyltransferases"/>
    <property type="match status" value="1"/>
</dbReference>
<proteinExistence type="predicted"/>
<dbReference type="AlphaFoldDB" id="W0SI25"/>
<dbReference type="Gene3D" id="3.40.50.150">
    <property type="entry name" value="Vaccinia Virus protein VP39"/>
    <property type="match status" value="1"/>
</dbReference>
<dbReference type="HOGENOM" id="CLU_1098056_0_0_4"/>
<dbReference type="Pfam" id="PF13489">
    <property type="entry name" value="Methyltransf_23"/>
    <property type="match status" value="1"/>
</dbReference>
<evidence type="ECO:0000313" key="2">
    <source>
        <dbReference type="Proteomes" id="UP000031637"/>
    </source>
</evidence>
<reference evidence="1 2" key="1">
    <citation type="journal article" date="2014" name="Syst. Appl. Microbiol.">
        <title>Complete genomes of freshwater sulfur oxidizers Sulfuricella denitrificans skB26 and Sulfuritalea hydrogenivorans sk43H: genetic insights into the sulfur oxidation pathway of betaproteobacteria.</title>
        <authorList>
            <person name="Watanabe T."/>
            <person name="Kojima H."/>
            <person name="Fukui M."/>
        </authorList>
    </citation>
    <scope>NUCLEOTIDE SEQUENCE [LARGE SCALE GENOMIC DNA]</scope>
    <source>
        <strain evidence="1">DSM22779</strain>
    </source>
</reference>